<evidence type="ECO:0000313" key="2">
    <source>
        <dbReference type="EMBL" id="KAL3533126.1"/>
    </source>
</evidence>
<evidence type="ECO:0000256" key="1">
    <source>
        <dbReference type="SAM" id="MobiDB-lite"/>
    </source>
</evidence>
<name>A0ABD3APN2_9GENT</name>
<evidence type="ECO:0000313" key="3">
    <source>
        <dbReference type="Proteomes" id="UP001630127"/>
    </source>
</evidence>
<dbReference type="EMBL" id="JBJUIK010000003">
    <property type="protein sequence ID" value="KAL3533126.1"/>
    <property type="molecule type" value="Genomic_DNA"/>
</dbReference>
<organism evidence="2 3">
    <name type="scientific">Cinchona calisaya</name>
    <dbReference type="NCBI Taxonomy" id="153742"/>
    <lineage>
        <taxon>Eukaryota</taxon>
        <taxon>Viridiplantae</taxon>
        <taxon>Streptophyta</taxon>
        <taxon>Embryophyta</taxon>
        <taxon>Tracheophyta</taxon>
        <taxon>Spermatophyta</taxon>
        <taxon>Magnoliopsida</taxon>
        <taxon>eudicotyledons</taxon>
        <taxon>Gunneridae</taxon>
        <taxon>Pentapetalae</taxon>
        <taxon>asterids</taxon>
        <taxon>lamiids</taxon>
        <taxon>Gentianales</taxon>
        <taxon>Rubiaceae</taxon>
        <taxon>Cinchonoideae</taxon>
        <taxon>Cinchoneae</taxon>
        <taxon>Cinchona</taxon>
    </lineage>
</organism>
<gene>
    <name evidence="2" type="ORF">ACH5RR_006647</name>
</gene>
<protein>
    <submittedName>
        <fullName evidence="2">Uncharacterized protein</fullName>
    </submittedName>
</protein>
<reference evidence="2 3" key="1">
    <citation type="submission" date="2024-11" db="EMBL/GenBank/DDBJ databases">
        <title>A near-complete genome assembly of Cinchona calisaya.</title>
        <authorList>
            <person name="Lian D.C."/>
            <person name="Zhao X.W."/>
            <person name="Wei L."/>
        </authorList>
    </citation>
    <scope>NUCLEOTIDE SEQUENCE [LARGE SCALE GENOMIC DNA]</scope>
    <source>
        <tissue evidence="2">Nenye</tissue>
    </source>
</reference>
<accession>A0ABD3APN2</accession>
<dbReference type="Proteomes" id="UP001630127">
    <property type="component" value="Unassembled WGS sequence"/>
</dbReference>
<proteinExistence type="predicted"/>
<keyword evidence="3" id="KW-1185">Reference proteome</keyword>
<dbReference type="AlphaFoldDB" id="A0ABD3APN2"/>
<sequence>MVSGSNSNTSTPSSASNIPTSSFSAPETPVYGPRDLIDFELNPYKTPSLMFIPLVFPGNISPIPRPISGIEFTPITESFPNHLFIQGIIKLQDQYHIPKEVHLVLPSTKD</sequence>
<comment type="caution">
    <text evidence="2">The sequence shown here is derived from an EMBL/GenBank/DDBJ whole genome shotgun (WGS) entry which is preliminary data.</text>
</comment>
<feature type="compositionally biased region" description="Low complexity" evidence="1">
    <location>
        <begin position="1"/>
        <end position="24"/>
    </location>
</feature>
<feature type="region of interest" description="Disordered" evidence="1">
    <location>
        <begin position="1"/>
        <end position="26"/>
    </location>
</feature>